<dbReference type="SUPFAM" id="SSF82282">
    <property type="entry name" value="Homocysteine S-methyltransferase"/>
    <property type="match status" value="1"/>
</dbReference>
<evidence type="ECO:0000313" key="7">
    <source>
        <dbReference type="EMBL" id="KRM91168.1"/>
    </source>
</evidence>
<reference evidence="7 8" key="1">
    <citation type="journal article" date="2015" name="Genome Announc.">
        <title>Expanding the biotechnology potential of lactobacilli through comparative genomics of 213 strains and associated genera.</title>
        <authorList>
            <person name="Sun Z."/>
            <person name="Harris H.M."/>
            <person name="McCann A."/>
            <person name="Guo C."/>
            <person name="Argimon S."/>
            <person name="Zhang W."/>
            <person name="Yang X."/>
            <person name="Jeffery I.B."/>
            <person name="Cooney J.C."/>
            <person name="Kagawa T.F."/>
            <person name="Liu W."/>
            <person name="Song Y."/>
            <person name="Salvetti E."/>
            <person name="Wrobel A."/>
            <person name="Rasinkangas P."/>
            <person name="Parkhill J."/>
            <person name="Rea M.C."/>
            <person name="O'Sullivan O."/>
            <person name="Ritari J."/>
            <person name="Douillard F.P."/>
            <person name="Paul Ross R."/>
            <person name="Yang R."/>
            <person name="Briner A.E."/>
            <person name="Felis G.E."/>
            <person name="de Vos W.M."/>
            <person name="Barrangou R."/>
            <person name="Klaenhammer T.R."/>
            <person name="Caufield P.W."/>
            <person name="Cui Y."/>
            <person name="Zhang H."/>
            <person name="O'Toole P.W."/>
        </authorList>
    </citation>
    <scope>NUCLEOTIDE SEQUENCE [LARGE SCALE GENOMIC DNA]</scope>
    <source>
        <strain evidence="7 8">DSM 22689</strain>
    </source>
</reference>
<dbReference type="GO" id="GO:0008898">
    <property type="term" value="F:S-adenosylmethionine-homocysteine S-methyltransferase activity"/>
    <property type="evidence" value="ECO:0007669"/>
    <property type="project" value="TreeGrafter"/>
</dbReference>
<dbReference type="GO" id="GO:0008270">
    <property type="term" value="F:zinc ion binding"/>
    <property type="evidence" value="ECO:0007669"/>
    <property type="project" value="InterPro"/>
</dbReference>
<dbReference type="Proteomes" id="UP000051586">
    <property type="component" value="Unassembled WGS sequence"/>
</dbReference>
<keyword evidence="4 5" id="KW-0862">Zinc</keyword>
<dbReference type="PATRIC" id="fig|1423745.4.peg.1159"/>
<dbReference type="PROSITE" id="PS50970">
    <property type="entry name" value="HCY"/>
    <property type="match status" value="1"/>
</dbReference>
<dbReference type="InterPro" id="IPR051486">
    <property type="entry name" value="Hcy_S-methyltransferase"/>
</dbReference>
<keyword evidence="2 5" id="KW-0808">Transferase</keyword>
<dbReference type="STRING" id="1423745.GCA_001311215_00916"/>
<evidence type="ECO:0000256" key="3">
    <source>
        <dbReference type="ARBA" id="ARBA00022723"/>
    </source>
</evidence>
<feature type="domain" description="Hcy-binding" evidence="6">
    <location>
        <begin position="2"/>
        <end position="301"/>
    </location>
</feature>
<evidence type="ECO:0000256" key="2">
    <source>
        <dbReference type="ARBA" id="ARBA00022679"/>
    </source>
</evidence>
<evidence type="ECO:0000259" key="6">
    <source>
        <dbReference type="PROSITE" id="PS50970"/>
    </source>
</evidence>
<dbReference type="InterPro" id="IPR036589">
    <property type="entry name" value="HCY_dom_sf"/>
</dbReference>
<name>A0A0R2CIX2_9LACO</name>
<feature type="binding site" evidence="5">
    <location>
        <position position="287"/>
    </location>
    <ligand>
        <name>Zn(2+)</name>
        <dbReference type="ChEBI" id="CHEBI:29105"/>
    </ligand>
</feature>
<dbReference type="Pfam" id="PF02574">
    <property type="entry name" value="S-methyl_trans"/>
    <property type="match status" value="1"/>
</dbReference>
<dbReference type="GO" id="GO:0033528">
    <property type="term" value="P:S-methylmethionine cycle"/>
    <property type="evidence" value="ECO:0007669"/>
    <property type="project" value="TreeGrafter"/>
</dbReference>
<dbReference type="InterPro" id="IPR017226">
    <property type="entry name" value="BHMT-like"/>
</dbReference>
<dbReference type="Gene3D" id="3.20.20.330">
    <property type="entry name" value="Homocysteine-binding-like domain"/>
    <property type="match status" value="1"/>
</dbReference>
<organism evidence="7 8">
    <name type="scientific">Fructilactobacillus florum DSM 22689 = JCM 16035</name>
    <dbReference type="NCBI Taxonomy" id="1423745"/>
    <lineage>
        <taxon>Bacteria</taxon>
        <taxon>Bacillati</taxon>
        <taxon>Bacillota</taxon>
        <taxon>Bacilli</taxon>
        <taxon>Lactobacillales</taxon>
        <taxon>Lactobacillaceae</taxon>
        <taxon>Fructilactobacillus</taxon>
    </lineage>
</organism>
<evidence type="ECO:0000256" key="1">
    <source>
        <dbReference type="ARBA" id="ARBA00022603"/>
    </source>
</evidence>
<comment type="caution">
    <text evidence="7">The sequence shown here is derived from an EMBL/GenBank/DDBJ whole genome shotgun (WGS) entry which is preliminary data.</text>
</comment>
<gene>
    <name evidence="7" type="ORF">FC87_GL001095</name>
</gene>
<sequence>MKRQILSTSLDQPLVLDGAMGTELEKLGVATNDELWSANALIDQQEKIYQVHASYFRAGADLAITDTYQANVAAFAKRGIGHQQALDLLATGVHLAQAARDRYRPTGLVAGCIGPYGAYLADGSEYTGNYTKTVAEYEQFHREKILTLIDAGADLLSVDTMPNFQEIQAVVGILATLDQRIPYWISFSVRNQRQLSDGTDLNRVVAWLRQQPSVGGIGINCTKMENITPLVKLIRAQTKLPIIVYPNPGDLYDPLTKTWTTVPHVDSFTKEVPHWLAAGANIIGGCCRTTPADIAQISRLIRPSV</sequence>
<dbReference type="PANTHER" id="PTHR46015:SF1">
    <property type="entry name" value="HOMOCYSTEINE S-METHYLTRANSFERASE-LIKE ISOFORM 1"/>
    <property type="match status" value="1"/>
</dbReference>
<keyword evidence="1 5" id="KW-0489">Methyltransferase</keyword>
<dbReference type="RefSeq" id="WP_056961756.1">
    <property type="nucleotide sequence ID" value="NZ_AYZI01000007.1"/>
</dbReference>
<dbReference type="EMBL" id="AYZI01000007">
    <property type="protein sequence ID" value="KRM91168.1"/>
    <property type="molecule type" value="Genomic_DNA"/>
</dbReference>
<dbReference type="NCBIfam" id="NF007020">
    <property type="entry name" value="PRK09485.1"/>
    <property type="match status" value="1"/>
</dbReference>
<feature type="binding site" evidence="5">
    <location>
        <position position="221"/>
    </location>
    <ligand>
        <name>Zn(2+)</name>
        <dbReference type="ChEBI" id="CHEBI:29105"/>
    </ligand>
</feature>
<feature type="binding site" evidence="5">
    <location>
        <position position="286"/>
    </location>
    <ligand>
        <name>Zn(2+)</name>
        <dbReference type="ChEBI" id="CHEBI:29105"/>
    </ligand>
</feature>
<evidence type="ECO:0000256" key="4">
    <source>
        <dbReference type="ARBA" id="ARBA00022833"/>
    </source>
</evidence>
<protein>
    <submittedName>
        <fullName evidence="7">Homocysteine S-methyltransferase</fullName>
    </submittedName>
</protein>
<dbReference type="PANTHER" id="PTHR46015">
    <property type="entry name" value="ZGC:172121"/>
    <property type="match status" value="1"/>
</dbReference>
<comment type="cofactor">
    <cofactor evidence="5">
        <name>Zn(2+)</name>
        <dbReference type="ChEBI" id="CHEBI:29105"/>
    </cofactor>
</comment>
<dbReference type="GO" id="GO:0009086">
    <property type="term" value="P:methionine biosynthetic process"/>
    <property type="evidence" value="ECO:0007669"/>
    <property type="project" value="InterPro"/>
</dbReference>
<keyword evidence="3 5" id="KW-0479">Metal-binding</keyword>
<accession>A0A0R2CIX2</accession>
<dbReference type="PIRSF" id="PIRSF037505">
    <property type="entry name" value="Betaine_HMT"/>
    <property type="match status" value="1"/>
</dbReference>
<evidence type="ECO:0000313" key="8">
    <source>
        <dbReference type="Proteomes" id="UP000051586"/>
    </source>
</evidence>
<dbReference type="AlphaFoldDB" id="A0A0R2CIX2"/>
<dbReference type="InterPro" id="IPR003726">
    <property type="entry name" value="HCY_dom"/>
</dbReference>
<dbReference type="GO" id="GO:0032259">
    <property type="term" value="P:methylation"/>
    <property type="evidence" value="ECO:0007669"/>
    <property type="project" value="UniProtKB-KW"/>
</dbReference>
<evidence type="ECO:0000256" key="5">
    <source>
        <dbReference type="PROSITE-ProRule" id="PRU00333"/>
    </source>
</evidence>
<proteinExistence type="predicted"/>